<protein>
    <submittedName>
        <fullName evidence="1">Uncharacterized protein</fullName>
    </submittedName>
</protein>
<dbReference type="Gene3D" id="3.30.530.20">
    <property type="match status" value="1"/>
</dbReference>
<dbReference type="Proteomes" id="UP000218615">
    <property type="component" value="Unassembled WGS sequence"/>
</dbReference>
<gene>
    <name evidence="1" type="ORF">MNV_480016</name>
</gene>
<dbReference type="InterPro" id="IPR023393">
    <property type="entry name" value="START-like_dom_sf"/>
</dbReference>
<dbReference type="EMBL" id="FZMP01000194">
    <property type="protein sequence ID" value="SNQ61721.1"/>
    <property type="molecule type" value="Genomic_DNA"/>
</dbReference>
<organism evidence="1 2">
    <name type="scientific">Candidatus Methanoperedens nitratireducens</name>
    <dbReference type="NCBI Taxonomy" id="1392998"/>
    <lineage>
        <taxon>Archaea</taxon>
        <taxon>Methanobacteriati</taxon>
        <taxon>Methanobacteriota</taxon>
        <taxon>Stenosarchaea group</taxon>
        <taxon>Methanomicrobia</taxon>
        <taxon>Methanosarcinales</taxon>
        <taxon>ANME-2 cluster</taxon>
        <taxon>Candidatus Methanoperedentaceae</taxon>
        <taxon>Candidatus Methanoperedens</taxon>
    </lineage>
</organism>
<proteinExistence type="predicted"/>
<dbReference type="AlphaFoldDB" id="A0A284VR05"/>
<accession>A0A284VR05</accession>
<keyword evidence="2" id="KW-1185">Reference proteome</keyword>
<evidence type="ECO:0000313" key="2">
    <source>
        <dbReference type="Proteomes" id="UP000218615"/>
    </source>
</evidence>
<evidence type="ECO:0000313" key="1">
    <source>
        <dbReference type="EMBL" id="SNQ61721.1"/>
    </source>
</evidence>
<reference evidence="2" key="1">
    <citation type="submission" date="2017-06" db="EMBL/GenBank/DDBJ databases">
        <authorList>
            <person name="Cremers G."/>
        </authorList>
    </citation>
    <scope>NUCLEOTIDE SEQUENCE [LARGE SCALE GENOMIC DNA]</scope>
</reference>
<sequence length="147" mass="16735">MSSFTGAGHESHLEQHRVAFIIRHPHAFVVLLEIHHSRHVSLCERHGDGSGHDGRLRFLHYPVFGRLRPIALGHFHNNEEALVEAGWDSHFSPLSGLTDMPENYHTVTVELVSDEAETTVSLSQDNNETEQAREHSEKNWKMIIQCT</sequence>
<name>A0A284VR05_9EURY</name>